<sequence>MFLSHHAQRGLSLIELMIAMLIGCFLILGVTQIFIDNKRNYLFQQSQAANQENSRFTLLVLDQELAKTGYRHVPSTSFNRAFPAIAASKECPAFSAGQTVKLSGDNGICLRYQPRYPGDTDCLGEKAGNVPATPYTNVDPITEKLALNDSGELVCSRNSKSAVLVKGIADIRFELGTGPETERVIKDYTTKPANGTAIRSVRYKALMASEQARMRTDDSSKVLDDWKALLTKAEQNSLAKTDQGRLYQIAIGNITLRNLMP</sequence>
<keyword evidence="1" id="KW-0812">Transmembrane</keyword>
<dbReference type="Proteomes" id="UP000198706">
    <property type="component" value="Unassembled WGS sequence"/>
</dbReference>
<keyword evidence="1" id="KW-0472">Membrane</keyword>
<organism evidence="2 3">
    <name type="scientific">Pseudomonas indica</name>
    <dbReference type="NCBI Taxonomy" id="137658"/>
    <lineage>
        <taxon>Bacteria</taxon>
        <taxon>Pseudomonadati</taxon>
        <taxon>Pseudomonadota</taxon>
        <taxon>Gammaproteobacteria</taxon>
        <taxon>Pseudomonadales</taxon>
        <taxon>Pseudomonadaceae</taxon>
        <taxon>Pseudomonas</taxon>
    </lineage>
</organism>
<dbReference type="STRING" id="137658.SAMN05216186_105158"/>
<dbReference type="RefSeq" id="WP_084335198.1">
    <property type="nucleotide sequence ID" value="NZ_FNFD01000005.1"/>
</dbReference>
<dbReference type="AlphaFoldDB" id="A0A1G9ADV7"/>
<feature type="transmembrane region" description="Helical" evidence="1">
    <location>
        <begin position="12"/>
        <end position="35"/>
    </location>
</feature>
<evidence type="ECO:0000256" key="1">
    <source>
        <dbReference type="SAM" id="Phobius"/>
    </source>
</evidence>
<evidence type="ECO:0000313" key="2">
    <source>
        <dbReference type="EMBL" id="SDK24705.1"/>
    </source>
</evidence>
<keyword evidence="3" id="KW-1185">Reference proteome</keyword>
<evidence type="ECO:0000313" key="3">
    <source>
        <dbReference type="Proteomes" id="UP000198706"/>
    </source>
</evidence>
<protein>
    <submittedName>
        <fullName evidence="2">Type IV pilus assembly protein PilW</fullName>
    </submittedName>
</protein>
<dbReference type="Pfam" id="PF07963">
    <property type="entry name" value="N_methyl"/>
    <property type="match status" value="1"/>
</dbReference>
<gene>
    <name evidence="2" type="ORF">SAMN05216186_105158</name>
</gene>
<proteinExistence type="predicted"/>
<keyword evidence="1" id="KW-1133">Transmembrane helix</keyword>
<dbReference type="NCBIfam" id="TIGR02532">
    <property type="entry name" value="IV_pilin_GFxxxE"/>
    <property type="match status" value="1"/>
</dbReference>
<name>A0A1G9ADV7_9PSED</name>
<accession>A0A1G9ADV7</accession>
<dbReference type="InterPro" id="IPR012902">
    <property type="entry name" value="N_methyl_site"/>
</dbReference>
<reference evidence="2 3" key="1">
    <citation type="submission" date="2016-10" db="EMBL/GenBank/DDBJ databases">
        <authorList>
            <person name="de Groot N.N."/>
        </authorList>
    </citation>
    <scope>NUCLEOTIDE SEQUENCE [LARGE SCALE GENOMIC DNA]</scope>
    <source>
        <strain evidence="2 3">JCM 21544</strain>
    </source>
</reference>
<dbReference type="EMBL" id="FNFD01000005">
    <property type="protein sequence ID" value="SDK24705.1"/>
    <property type="molecule type" value="Genomic_DNA"/>
</dbReference>